<feature type="compositionally biased region" description="Basic residues" evidence="8">
    <location>
        <begin position="53"/>
        <end position="67"/>
    </location>
</feature>
<dbReference type="InterPro" id="IPR023222">
    <property type="entry name" value="PsbQ-like_dom_sf"/>
</dbReference>
<evidence type="ECO:0000313" key="9">
    <source>
        <dbReference type="EMBL" id="KAG6484250.1"/>
    </source>
</evidence>
<gene>
    <name evidence="9" type="ORF">ZIOFF_061045</name>
</gene>
<accession>A0A8J5FHJ6</accession>
<keyword evidence="2" id="KW-0150">Chloroplast</keyword>
<dbReference type="GO" id="GO:0005509">
    <property type="term" value="F:calcium ion binding"/>
    <property type="evidence" value="ECO:0007669"/>
    <property type="project" value="InterPro"/>
</dbReference>
<dbReference type="InterPro" id="IPR008797">
    <property type="entry name" value="PSII_PsbQ"/>
</dbReference>
<keyword evidence="3" id="KW-0934">Plastid</keyword>
<evidence type="ECO:0000256" key="3">
    <source>
        <dbReference type="ARBA" id="ARBA00022640"/>
    </source>
</evidence>
<dbReference type="GO" id="GO:0009767">
    <property type="term" value="P:photosynthetic electron transport chain"/>
    <property type="evidence" value="ECO:0007669"/>
    <property type="project" value="TreeGrafter"/>
</dbReference>
<organism evidence="9 10">
    <name type="scientific">Zingiber officinale</name>
    <name type="common">Ginger</name>
    <name type="synonym">Amomum zingiber</name>
    <dbReference type="NCBI Taxonomy" id="94328"/>
    <lineage>
        <taxon>Eukaryota</taxon>
        <taxon>Viridiplantae</taxon>
        <taxon>Streptophyta</taxon>
        <taxon>Embryophyta</taxon>
        <taxon>Tracheophyta</taxon>
        <taxon>Spermatophyta</taxon>
        <taxon>Magnoliopsida</taxon>
        <taxon>Liliopsida</taxon>
        <taxon>Zingiberales</taxon>
        <taxon>Zingiberaceae</taxon>
        <taxon>Zingiber</taxon>
    </lineage>
</organism>
<keyword evidence="10" id="KW-1185">Reference proteome</keyword>
<sequence>MQRKVGARARARISLSDRKSAHTKQRSEGQSIGVGTKARFREIELQSSGEERRKRRQRRAWVRKKRTGPGDVGLRARERKLAGDCSRRGKKGCVHRIRKCVVELLLMAEEDQELAADDEEGWEVMGSDLCLKATFLYCDLNQLIAAAGAREEPRKLQALADVANKLFAYLEQAVKRRSMASTQDCYKETVHVLQQLMAALMPMH</sequence>
<dbReference type="Proteomes" id="UP000734854">
    <property type="component" value="Unassembled WGS sequence"/>
</dbReference>
<dbReference type="GO" id="GO:0019898">
    <property type="term" value="C:extrinsic component of membrane"/>
    <property type="evidence" value="ECO:0007669"/>
    <property type="project" value="InterPro"/>
</dbReference>
<dbReference type="Pfam" id="PF05757">
    <property type="entry name" value="PsbQ"/>
    <property type="match status" value="1"/>
</dbReference>
<comment type="similarity">
    <text evidence="7">Belongs to the PsbQ family.</text>
</comment>
<dbReference type="EMBL" id="JACMSC010000016">
    <property type="protein sequence ID" value="KAG6484250.1"/>
    <property type="molecule type" value="Genomic_DNA"/>
</dbReference>
<keyword evidence="4" id="KW-0809">Transit peptide</keyword>
<evidence type="ECO:0000256" key="7">
    <source>
        <dbReference type="ARBA" id="ARBA00035649"/>
    </source>
</evidence>
<proteinExistence type="inferred from homology"/>
<keyword evidence="6" id="KW-0472">Membrane</keyword>
<dbReference type="Gene3D" id="1.20.120.290">
    <property type="entry name" value="Oxygen-evolving enhancer protein 3 (PsbQ), four-helix up-down bundle"/>
    <property type="match status" value="1"/>
</dbReference>
<evidence type="ECO:0000256" key="2">
    <source>
        <dbReference type="ARBA" id="ARBA00022528"/>
    </source>
</evidence>
<evidence type="ECO:0000256" key="1">
    <source>
        <dbReference type="ARBA" id="ARBA00004334"/>
    </source>
</evidence>
<feature type="compositionally biased region" description="Basic residues" evidence="8">
    <location>
        <begin position="1"/>
        <end position="11"/>
    </location>
</feature>
<protein>
    <submittedName>
        <fullName evidence="9">Uncharacterized protein</fullName>
    </submittedName>
</protein>
<reference evidence="9 10" key="1">
    <citation type="submission" date="2020-08" db="EMBL/GenBank/DDBJ databases">
        <title>Plant Genome Project.</title>
        <authorList>
            <person name="Zhang R.-G."/>
        </authorList>
    </citation>
    <scope>NUCLEOTIDE SEQUENCE [LARGE SCALE GENOMIC DNA]</scope>
    <source>
        <tissue evidence="9">Rhizome</tissue>
    </source>
</reference>
<evidence type="ECO:0000256" key="6">
    <source>
        <dbReference type="ARBA" id="ARBA00023136"/>
    </source>
</evidence>
<dbReference type="AlphaFoldDB" id="A0A8J5FHJ6"/>
<dbReference type="GO" id="GO:0009654">
    <property type="term" value="C:photosystem II oxygen evolving complex"/>
    <property type="evidence" value="ECO:0007669"/>
    <property type="project" value="InterPro"/>
</dbReference>
<dbReference type="SUPFAM" id="SSF101112">
    <property type="entry name" value="Oxygen-evolving enhancer protein 3"/>
    <property type="match status" value="1"/>
</dbReference>
<dbReference type="PANTHER" id="PTHR33399:SF8">
    <property type="entry name" value="OS04G0522800 PROTEIN"/>
    <property type="match status" value="1"/>
</dbReference>
<evidence type="ECO:0000256" key="4">
    <source>
        <dbReference type="ARBA" id="ARBA00022946"/>
    </source>
</evidence>
<dbReference type="InterPro" id="IPR054099">
    <property type="entry name" value="PSII_PsbQ_pln"/>
</dbReference>
<evidence type="ECO:0000256" key="8">
    <source>
        <dbReference type="SAM" id="MobiDB-lite"/>
    </source>
</evidence>
<dbReference type="GO" id="GO:0009535">
    <property type="term" value="C:chloroplast thylakoid membrane"/>
    <property type="evidence" value="ECO:0007669"/>
    <property type="project" value="UniProtKB-SubCell"/>
</dbReference>
<keyword evidence="5" id="KW-0793">Thylakoid</keyword>
<evidence type="ECO:0000313" key="10">
    <source>
        <dbReference type="Proteomes" id="UP000734854"/>
    </source>
</evidence>
<feature type="region of interest" description="Disordered" evidence="8">
    <location>
        <begin position="1"/>
        <end position="69"/>
    </location>
</feature>
<comment type="subcellular location">
    <subcellularLocation>
        <location evidence="1">Plastid</location>
        <location evidence="1">Chloroplast thylakoid membrane</location>
    </subcellularLocation>
</comment>
<comment type="caution">
    <text evidence="9">The sequence shown here is derived from an EMBL/GenBank/DDBJ whole genome shotgun (WGS) entry which is preliminary data.</text>
</comment>
<evidence type="ECO:0000256" key="5">
    <source>
        <dbReference type="ARBA" id="ARBA00023078"/>
    </source>
</evidence>
<name>A0A8J5FHJ6_ZINOF</name>
<feature type="compositionally biased region" description="Basic and acidic residues" evidence="8">
    <location>
        <begin position="39"/>
        <end position="52"/>
    </location>
</feature>
<dbReference type="PANTHER" id="PTHR33399">
    <property type="entry name" value="OXYGEN-EVOLVING ENHANCER PROTEIN 3-1, CHLOROPLASTIC"/>
    <property type="match status" value="1"/>
</dbReference>